<dbReference type="SUPFAM" id="SSF58104">
    <property type="entry name" value="Methyl-accepting chemotaxis protein (MCP) signaling domain"/>
    <property type="match status" value="1"/>
</dbReference>
<dbReference type="InterPro" id="IPR003660">
    <property type="entry name" value="HAMP_dom"/>
</dbReference>
<evidence type="ECO:0000259" key="5">
    <source>
        <dbReference type="PROSITE" id="PS50111"/>
    </source>
</evidence>
<protein>
    <submittedName>
        <fullName evidence="7">Methyl-accepting chemotaxis protein</fullName>
    </submittedName>
</protein>
<dbReference type="PANTHER" id="PTHR32089">
    <property type="entry name" value="METHYL-ACCEPTING CHEMOTAXIS PROTEIN MCPB"/>
    <property type="match status" value="1"/>
</dbReference>
<comment type="similarity">
    <text evidence="2">Belongs to the methyl-accepting chemotaxis (MCP) protein family.</text>
</comment>
<feature type="coiled-coil region" evidence="4">
    <location>
        <begin position="280"/>
        <end position="329"/>
    </location>
</feature>
<evidence type="ECO:0000259" key="6">
    <source>
        <dbReference type="PROSITE" id="PS50885"/>
    </source>
</evidence>
<dbReference type="SMART" id="SM00283">
    <property type="entry name" value="MA"/>
    <property type="match status" value="1"/>
</dbReference>
<name>A0A4D7CBC0_9SPHN</name>
<dbReference type="Gene3D" id="1.10.287.950">
    <property type="entry name" value="Methyl-accepting chemotaxis protein"/>
    <property type="match status" value="1"/>
</dbReference>
<proteinExistence type="inferred from homology"/>
<evidence type="ECO:0000313" key="8">
    <source>
        <dbReference type="Proteomes" id="UP000298714"/>
    </source>
</evidence>
<dbReference type="Gene3D" id="6.10.340.10">
    <property type="match status" value="1"/>
</dbReference>
<dbReference type="Pfam" id="PF07238">
    <property type="entry name" value="PilZ"/>
    <property type="match status" value="1"/>
</dbReference>
<dbReference type="InterPro" id="IPR009875">
    <property type="entry name" value="PilZ_domain"/>
</dbReference>
<evidence type="ECO:0000256" key="4">
    <source>
        <dbReference type="SAM" id="Coils"/>
    </source>
</evidence>
<dbReference type="GO" id="GO:0035438">
    <property type="term" value="F:cyclic-di-GMP binding"/>
    <property type="evidence" value="ECO:0007669"/>
    <property type="project" value="InterPro"/>
</dbReference>
<keyword evidence="1 3" id="KW-0807">Transducer</keyword>
<dbReference type="EMBL" id="CP039704">
    <property type="protein sequence ID" value="QCI79326.1"/>
    <property type="molecule type" value="Genomic_DNA"/>
</dbReference>
<feature type="domain" description="HAMP" evidence="6">
    <location>
        <begin position="239"/>
        <end position="292"/>
    </location>
</feature>
<dbReference type="SUPFAM" id="SSF141371">
    <property type="entry name" value="PilZ domain-like"/>
    <property type="match status" value="1"/>
</dbReference>
<dbReference type="PANTHER" id="PTHR32089:SF112">
    <property type="entry name" value="LYSOZYME-LIKE PROTEIN-RELATED"/>
    <property type="match status" value="1"/>
</dbReference>
<dbReference type="Proteomes" id="UP000298714">
    <property type="component" value="Chromosome"/>
</dbReference>
<evidence type="ECO:0000256" key="2">
    <source>
        <dbReference type="ARBA" id="ARBA00029447"/>
    </source>
</evidence>
<evidence type="ECO:0000256" key="3">
    <source>
        <dbReference type="PROSITE-ProRule" id="PRU00284"/>
    </source>
</evidence>
<accession>A0A4D7CBC0</accession>
<organism evidence="7 8">
    <name type="scientific">Hankyongella ginsenosidimutans</name>
    <dbReference type="NCBI Taxonomy" id="1763828"/>
    <lineage>
        <taxon>Bacteria</taxon>
        <taxon>Pseudomonadati</taxon>
        <taxon>Pseudomonadota</taxon>
        <taxon>Alphaproteobacteria</taxon>
        <taxon>Sphingomonadales</taxon>
        <taxon>Sphingomonadaceae</taxon>
        <taxon>Hankyongella</taxon>
    </lineage>
</organism>
<dbReference type="KEGG" id="hgn:E6W36_06485"/>
<keyword evidence="8" id="KW-1185">Reference proteome</keyword>
<dbReference type="GO" id="GO:0007165">
    <property type="term" value="P:signal transduction"/>
    <property type="evidence" value="ECO:0007669"/>
    <property type="project" value="UniProtKB-KW"/>
</dbReference>
<dbReference type="Gene3D" id="2.40.10.220">
    <property type="entry name" value="predicted glycosyltransferase like domains"/>
    <property type="match status" value="1"/>
</dbReference>
<dbReference type="AlphaFoldDB" id="A0A4D7CBC0"/>
<dbReference type="PROSITE" id="PS50111">
    <property type="entry name" value="CHEMOTAXIS_TRANSDUC_2"/>
    <property type="match status" value="1"/>
</dbReference>
<dbReference type="PROSITE" id="PS50885">
    <property type="entry name" value="HAMP"/>
    <property type="match status" value="1"/>
</dbReference>
<evidence type="ECO:0000256" key="1">
    <source>
        <dbReference type="ARBA" id="ARBA00023224"/>
    </source>
</evidence>
<dbReference type="InterPro" id="IPR004089">
    <property type="entry name" value="MCPsignal_dom"/>
</dbReference>
<dbReference type="GO" id="GO:0016020">
    <property type="term" value="C:membrane"/>
    <property type="evidence" value="ECO:0007669"/>
    <property type="project" value="InterPro"/>
</dbReference>
<dbReference type="Pfam" id="PF00015">
    <property type="entry name" value="MCPsignal"/>
    <property type="match status" value="1"/>
</dbReference>
<feature type="domain" description="Methyl-accepting transducer" evidence="5">
    <location>
        <begin position="362"/>
        <end position="598"/>
    </location>
</feature>
<keyword evidence="4" id="KW-0175">Coiled coil</keyword>
<dbReference type="SMART" id="SM00304">
    <property type="entry name" value="HAMP"/>
    <property type="match status" value="1"/>
</dbReference>
<reference evidence="8" key="1">
    <citation type="submission" date="2019-04" db="EMBL/GenBank/DDBJ databases">
        <title>Complete genome sequence of Sphingomonas sp. W1-2-3.</title>
        <authorList>
            <person name="Im W.T."/>
        </authorList>
    </citation>
    <scope>NUCLEOTIDE SEQUENCE [LARGE SCALE GENOMIC DNA]</scope>
    <source>
        <strain evidence="8">W1-2-3</strain>
    </source>
</reference>
<gene>
    <name evidence="7" type="ORF">E6W36_06485</name>
</gene>
<sequence length="719" mass="75997">MLKSLRIGTKTNVFVGVVLTLILCMALAVEIANRRIMPAVASTRIAVDMMSKDYIRLSTLVHSIRLHVVQVQQFLTDVSATRGLNGLDDGPAEAAEHAKAFKADASEAKKLAQTLHDSPATGATGKAYMTQIIKAIEAAEASFPAYYATGQRMSSRYIAEGPDGGNQLMSAFDATSERIQNDLGTLGTVMIDALADEAKNEDAEFDRIDRILALSRGVMLAIAALGFILMLGTARLIRASVVQPLLKSTDALRGLANQDLTVEAPVVATRDEIGDIVTAIASLRDQLLAAERLRAEQEDLRQRAEEAQLQALQKERDAEAQRALEQQAASDAQRAAVSNALQGMAEAIEQELIANVSVIGSEASSLRTAASELTDASSTVTASSRMANDNAQNALGSAEAVAAAAEEMSAAIDEISRQVQRSACVSRDAVNAANQTRDVITGLVSATQDISAIVDNINQIADQTNLLALNATIESARAGEAGRGFAVVASEVKSLAGQTTKLTESIRAQVATVQAVVDQAVGAIDAINRHITDVDESSSMIAASIEQQSVATREIASSVQVAATAVAHVVDGMDTVRENAERSTARAEALNSTSAKLSDSTTRLREELIKIVRTVVPEVDRRSTPRSTVHLRGTLHAPHGQGNFMAQTLDLSPAGARISLSPAPQNLPDSVSLSLADVPGPVPARVIELSGDTARLAFTPSPEQHDMLKRISYPKAQAA</sequence>
<evidence type="ECO:0000313" key="7">
    <source>
        <dbReference type="EMBL" id="QCI79326.1"/>
    </source>
</evidence>